<accession>A0A6C0R8K8</accession>
<dbReference type="Pfam" id="PF25975">
    <property type="entry name" value="CzcB_C"/>
    <property type="match status" value="1"/>
</dbReference>
<dbReference type="InterPro" id="IPR058625">
    <property type="entry name" value="MdtA-like_BSH"/>
</dbReference>
<dbReference type="EMBL" id="CP048409">
    <property type="protein sequence ID" value="QIA06778.1"/>
    <property type="molecule type" value="Genomic_DNA"/>
</dbReference>
<feature type="domain" description="Multidrug resistance protein MdtA-like barrel-sandwich hybrid" evidence="4">
    <location>
        <begin position="166"/>
        <end position="309"/>
    </location>
</feature>
<dbReference type="GO" id="GO:0016020">
    <property type="term" value="C:membrane"/>
    <property type="evidence" value="ECO:0007669"/>
    <property type="project" value="InterPro"/>
</dbReference>
<dbReference type="PANTHER" id="PTHR30097:SF4">
    <property type="entry name" value="SLR6042 PROTEIN"/>
    <property type="match status" value="1"/>
</dbReference>
<name>A0A6C0R8K8_9BACT</name>
<dbReference type="SUPFAM" id="SSF111369">
    <property type="entry name" value="HlyD-like secretion proteins"/>
    <property type="match status" value="1"/>
</dbReference>
<evidence type="ECO:0000259" key="5">
    <source>
        <dbReference type="Pfam" id="PF25975"/>
    </source>
</evidence>
<dbReference type="Proteomes" id="UP000474630">
    <property type="component" value="Chromosome"/>
</dbReference>
<gene>
    <name evidence="6" type="ORF">G0Q07_03090</name>
</gene>
<dbReference type="GO" id="GO:0030313">
    <property type="term" value="C:cell envelope"/>
    <property type="evidence" value="ECO:0007669"/>
    <property type="project" value="TreeGrafter"/>
</dbReference>
<proteinExistence type="inferred from homology"/>
<feature type="coiled-coil region" evidence="3">
    <location>
        <begin position="220"/>
        <end position="254"/>
    </location>
</feature>
<keyword evidence="3" id="KW-0175">Coiled coil</keyword>
<dbReference type="KEGG" id="drc:G0Q07_03090"/>
<feature type="domain" description="CzcB-like C-terminal circularly permuted SH3-like" evidence="5">
    <location>
        <begin position="396"/>
        <end position="457"/>
    </location>
</feature>
<sequence length="468" mass="51736">MKKILSLHCIPLRMTVSYDFENGGGDILEVKPPKYCHLHPSSVVACHSEHSEESESNIVDTTVELQHLKNMKTKFIHLGIVFILFSFTACNTGNETKEETTVVQADVPPSLKDDTEKTLLIKLTDKERDELAIKTEAIKSEFVDHQILAPGVVFPSPGHSSIISTPINGQVTAIKVYEGDWVNKGQELFRIQSLQYGNLISEYLQAYAQESFQKSRLARLEQLVEERISSTSELEQATAEYKRASASLKSAYAKLRAVGVPDLEIEQFSDLGNFEPTLKIVAPINGVIEKNFVELGQSVNALENLSRVLDTRQVLIRGYVSPGDAVLVKSGNSVDISKREQEDVAIKGEITSVNPGLDENSRSVVVNIIIPSENGWPKPGENLRLAITSESQKETVAIKLEALTYDGDQAIVFVKKDANIFERRAIEIDQIKGDFVFVTSGLAAGEEVAVTKVFSLKALSRFDIISEE</sequence>
<dbReference type="Pfam" id="PF25917">
    <property type="entry name" value="BSH_RND"/>
    <property type="match status" value="1"/>
</dbReference>
<dbReference type="InterPro" id="IPR006143">
    <property type="entry name" value="RND_pump_MFP"/>
</dbReference>
<dbReference type="RefSeq" id="WP_163344708.1">
    <property type="nucleotide sequence ID" value="NZ_CP048409.1"/>
</dbReference>
<dbReference type="GO" id="GO:0022857">
    <property type="term" value="F:transmembrane transporter activity"/>
    <property type="evidence" value="ECO:0007669"/>
    <property type="project" value="InterPro"/>
</dbReference>
<reference evidence="6 7" key="1">
    <citation type="submission" date="2020-02" db="EMBL/GenBank/DDBJ databases">
        <title>Genome sequencing for Draconibacterium sp. strain M1.</title>
        <authorList>
            <person name="Park S.-J."/>
        </authorList>
    </citation>
    <scope>NUCLEOTIDE SEQUENCE [LARGE SCALE GENOMIC DNA]</scope>
    <source>
        <strain evidence="6 7">M1</strain>
    </source>
</reference>
<protein>
    <submittedName>
        <fullName evidence="6">Efflux RND transporter periplasmic adaptor subunit</fullName>
    </submittedName>
</protein>
<dbReference type="Gene3D" id="2.40.30.170">
    <property type="match status" value="1"/>
</dbReference>
<keyword evidence="7" id="KW-1185">Reference proteome</keyword>
<dbReference type="Gene3D" id="2.40.420.20">
    <property type="match status" value="1"/>
</dbReference>
<dbReference type="InterPro" id="IPR051909">
    <property type="entry name" value="MFP_Cation_Efflux"/>
</dbReference>
<evidence type="ECO:0000256" key="1">
    <source>
        <dbReference type="ARBA" id="ARBA00009477"/>
    </source>
</evidence>
<comment type="similarity">
    <text evidence="1">Belongs to the membrane fusion protein (MFP) (TC 8.A.1) family.</text>
</comment>
<keyword evidence="2" id="KW-0813">Transport</keyword>
<dbReference type="GO" id="GO:0060003">
    <property type="term" value="P:copper ion export"/>
    <property type="evidence" value="ECO:0007669"/>
    <property type="project" value="TreeGrafter"/>
</dbReference>
<dbReference type="AlphaFoldDB" id="A0A6C0R8K8"/>
<dbReference type="Gene3D" id="1.10.287.470">
    <property type="entry name" value="Helix hairpin bin"/>
    <property type="match status" value="1"/>
</dbReference>
<evidence type="ECO:0000256" key="3">
    <source>
        <dbReference type="SAM" id="Coils"/>
    </source>
</evidence>
<organism evidence="6 7">
    <name type="scientific">Draconibacterium halophilum</name>
    <dbReference type="NCBI Taxonomy" id="2706887"/>
    <lineage>
        <taxon>Bacteria</taxon>
        <taxon>Pseudomonadati</taxon>
        <taxon>Bacteroidota</taxon>
        <taxon>Bacteroidia</taxon>
        <taxon>Marinilabiliales</taxon>
        <taxon>Prolixibacteraceae</taxon>
        <taxon>Draconibacterium</taxon>
    </lineage>
</organism>
<dbReference type="GO" id="GO:0015679">
    <property type="term" value="P:plasma membrane copper ion transport"/>
    <property type="evidence" value="ECO:0007669"/>
    <property type="project" value="TreeGrafter"/>
</dbReference>
<evidence type="ECO:0000259" key="4">
    <source>
        <dbReference type="Pfam" id="PF25917"/>
    </source>
</evidence>
<dbReference type="PANTHER" id="PTHR30097">
    <property type="entry name" value="CATION EFFLUX SYSTEM PROTEIN CUSB"/>
    <property type="match status" value="1"/>
</dbReference>
<evidence type="ECO:0000256" key="2">
    <source>
        <dbReference type="ARBA" id="ARBA00022448"/>
    </source>
</evidence>
<dbReference type="InterPro" id="IPR058649">
    <property type="entry name" value="CzcB_C"/>
</dbReference>
<evidence type="ECO:0000313" key="7">
    <source>
        <dbReference type="Proteomes" id="UP000474630"/>
    </source>
</evidence>
<dbReference type="Gene3D" id="2.40.50.100">
    <property type="match status" value="1"/>
</dbReference>
<dbReference type="NCBIfam" id="TIGR01730">
    <property type="entry name" value="RND_mfp"/>
    <property type="match status" value="1"/>
</dbReference>
<evidence type="ECO:0000313" key="6">
    <source>
        <dbReference type="EMBL" id="QIA06778.1"/>
    </source>
</evidence>